<dbReference type="Proteomes" id="UP000179467">
    <property type="component" value="Unassembled WGS sequence"/>
</dbReference>
<protein>
    <recommendedName>
        <fullName evidence="3">Sulfotransferase domain protein</fullName>
    </recommendedName>
</protein>
<comment type="caution">
    <text evidence="1">The sequence shown here is derived from an EMBL/GenBank/DDBJ whole genome shotgun (WGS) entry which is preliminary data.</text>
</comment>
<reference evidence="1 2" key="1">
    <citation type="submission" date="2016-09" db="EMBL/GenBank/DDBJ databases">
        <title>Metabolic pathway, cell adaptation mechanisms and a novel monoxygenase revealed through proteogenomic-transcription analysis of a Sphingomonas haloaromaticamans strain degrading the fungicide ortho-phenylphenol.</title>
        <authorList>
            <person name="Perruchon C."/>
            <person name="Papadopoulou E.S."/>
            <person name="Rousidou C."/>
            <person name="Vasileiadis S."/>
            <person name="Tanou G."/>
            <person name="Amoutzias G."/>
            <person name="Molassiotis A."/>
            <person name="Karpouzas D.G."/>
        </authorList>
    </citation>
    <scope>NUCLEOTIDE SEQUENCE [LARGE SCALE GENOMIC DNA]</scope>
    <source>
        <strain evidence="1 2">P3</strain>
    </source>
</reference>
<dbReference type="EMBL" id="MIPT01000001">
    <property type="protein sequence ID" value="OHT21197.1"/>
    <property type="molecule type" value="Genomic_DNA"/>
</dbReference>
<dbReference type="RefSeq" id="WP_070934422.1">
    <property type="nucleotide sequence ID" value="NZ_MIPT01000001.1"/>
</dbReference>
<keyword evidence="2" id="KW-1185">Reference proteome</keyword>
<dbReference type="OrthoDB" id="3397773at2"/>
<sequence>MTADPFAQLFRSSAELFVQSLDVAGDRLLVARMAEADYAGASFLDQRILTQDRPCQWFGWEDLERLSGSLPATARHIFHIGHVGSTLISRLLGELPDVLAVREPVLLRGLADLRRIRGRPESAWSPQRFDARVGMALGWLSRTFRPEQRAIVKATSFVSDLAPEILAAGQKALFLFVKPESYLPTILAGEASMQELAVWSPTRLLRLHARIGAEPWRLWEMSPGERVALGWACEMAALEEAGAGAAEGQALWMDFDGFLADPAASLARIAAHFGAPLAMEQAQALVGGPIMSRYSKAPEHGYSPQLRRDVLAQAMRDQAGEIARGQRWLAEAGRQYPLIARALDRAAQGVH</sequence>
<dbReference type="SUPFAM" id="SSF52540">
    <property type="entry name" value="P-loop containing nucleoside triphosphate hydrolases"/>
    <property type="match status" value="1"/>
</dbReference>
<accession>A0A1S1HGI5</accession>
<evidence type="ECO:0000313" key="1">
    <source>
        <dbReference type="EMBL" id="OHT21197.1"/>
    </source>
</evidence>
<proteinExistence type="predicted"/>
<dbReference type="InterPro" id="IPR027417">
    <property type="entry name" value="P-loop_NTPase"/>
</dbReference>
<organism evidence="1 2">
    <name type="scientific">Edaphosphingomonas haloaromaticamans</name>
    <dbReference type="NCBI Taxonomy" id="653954"/>
    <lineage>
        <taxon>Bacteria</taxon>
        <taxon>Pseudomonadati</taxon>
        <taxon>Pseudomonadota</taxon>
        <taxon>Alphaproteobacteria</taxon>
        <taxon>Sphingomonadales</taxon>
        <taxon>Rhizorhabdaceae</taxon>
        <taxon>Edaphosphingomonas</taxon>
    </lineage>
</organism>
<name>A0A1S1HGI5_9SPHN</name>
<evidence type="ECO:0008006" key="3">
    <source>
        <dbReference type="Google" id="ProtNLM"/>
    </source>
</evidence>
<gene>
    <name evidence="1" type="ORF">BHE75_03202</name>
</gene>
<dbReference type="AlphaFoldDB" id="A0A1S1HGI5"/>
<evidence type="ECO:0000313" key="2">
    <source>
        <dbReference type="Proteomes" id="UP000179467"/>
    </source>
</evidence>